<dbReference type="AlphaFoldDB" id="A0A6C0AIS0"/>
<dbReference type="EMBL" id="MN740642">
    <property type="protein sequence ID" value="QHS79353.1"/>
    <property type="molecule type" value="Genomic_DNA"/>
</dbReference>
<accession>A0A6C0AIS0</accession>
<sequence length="103" mass="12065">MSAWWKNHYSNLDKFFKEYEWNWNLPKFVETFFGEDRTWVAGALKAVLPAGRLTDEEISEVAYSLWGYAQHHTLDLEKATAARVKMEQSLRGIDDEPTEVHTD</sequence>
<proteinExistence type="predicted"/>
<organism evidence="1">
    <name type="scientific">viral metagenome</name>
    <dbReference type="NCBI Taxonomy" id="1070528"/>
    <lineage>
        <taxon>unclassified sequences</taxon>
        <taxon>metagenomes</taxon>
        <taxon>organismal metagenomes</taxon>
    </lineage>
</organism>
<evidence type="ECO:0000313" key="1">
    <source>
        <dbReference type="EMBL" id="QHS79353.1"/>
    </source>
</evidence>
<reference evidence="1" key="1">
    <citation type="journal article" date="2020" name="Nature">
        <title>Giant virus diversity and host interactions through global metagenomics.</title>
        <authorList>
            <person name="Schulz F."/>
            <person name="Roux S."/>
            <person name="Paez-Espino D."/>
            <person name="Jungbluth S."/>
            <person name="Walsh D.A."/>
            <person name="Denef V.J."/>
            <person name="McMahon K.D."/>
            <person name="Konstantinidis K.T."/>
            <person name="Eloe-Fadrosh E.A."/>
            <person name="Kyrpides N.C."/>
            <person name="Woyke T."/>
        </authorList>
    </citation>
    <scope>NUCLEOTIDE SEQUENCE</scope>
    <source>
        <strain evidence="1">GVMAG-S-1035237-23</strain>
    </source>
</reference>
<name>A0A6C0AIS0_9ZZZZ</name>
<protein>
    <submittedName>
        <fullName evidence="1">Uncharacterized protein</fullName>
    </submittedName>
</protein>